<dbReference type="Proteomes" id="UP000677305">
    <property type="component" value="Chromosome"/>
</dbReference>
<gene>
    <name evidence="3" type="ORF">HYG85_00520</name>
</gene>
<comment type="pathway">
    <text evidence="2">Amino-acid biosynthesis; L-histidine biosynthesis; L-histidine from 5-phospho-alpha-D-ribose 1-diphosphate: step 8/9.</text>
</comment>
<comment type="similarity">
    <text evidence="2">Belongs to the PHP hydrolase family. HisK subfamily.</text>
</comment>
<protein>
    <recommendedName>
        <fullName evidence="2">Histidinol-phosphatase</fullName>
        <shortName evidence="2">HolPase</shortName>
        <ecNumber evidence="2">3.1.3.15</ecNumber>
    </recommendedName>
</protein>
<dbReference type="InterPro" id="IPR010140">
    <property type="entry name" value="Histidinol_P_phosphatase_HisJ"/>
</dbReference>
<dbReference type="SUPFAM" id="SSF89550">
    <property type="entry name" value="PHP domain-like"/>
    <property type="match status" value="1"/>
</dbReference>
<evidence type="ECO:0000313" key="4">
    <source>
        <dbReference type="Proteomes" id="UP000677305"/>
    </source>
</evidence>
<keyword evidence="2" id="KW-0368">Histidine biosynthesis</keyword>
<dbReference type="EC" id="3.1.3.15" evidence="2"/>
<dbReference type="KEGG" id="vgu:HYG85_00520"/>
<dbReference type="CDD" id="cd12110">
    <property type="entry name" value="PHP_HisPPase_Hisj_like"/>
    <property type="match status" value="1"/>
</dbReference>
<keyword evidence="2" id="KW-0028">Amino-acid biosynthesis</keyword>
<organism evidence="3 4">
    <name type="scientific">Vallitalea guaymasensis</name>
    <dbReference type="NCBI Taxonomy" id="1185412"/>
    <lineage>
        <taxon>Bacteria</taxon>
        <taxon>Bacillati</taxon>
        <taxon>Bacillota</taxon>
        <taxon>Clostridia</taxon>
        <taxon>Lachnospirales</taxon>
        <taxon>Vallitaleaceae</taxon>
        <taxon>Vallitalea</taxon>
    </lineage>
</organism>
<evidence type="ECO:0000313" key="3">
    <source>
        <dbReference type="EMBL" id="QUH27484.1"/>
    </source>
</evidence>
<comment type="catalytic activity">
    <reaction evidence="2">
        <text>L-histidinol phosphate + H2O = L-histidinol + phosphate</text>
        <dbReference type="Rhea" id="RHEA:14465"/>
        <dbReference type="ChEBI" id="CHEBI:15377"/>
        <dbReference type="ChEBI" id="CHEBI:43474"/>
        <dbReference type="ChEBI" id="CHEBI:57699"/>
        <dbReference type="ChEBI" id="CHEBI:57980"/>
        <dbReference type="EC" id="3.1.3.15"/>
    </reaction>
</comment>
<dbReference type="RefSeq" id="WP_212691851.1">
    <property type="nucleotide sequence ID" value="NZ_CP058561.1"/>
</dbReference>
<keyword evidence="1 2" id="KW-0378">Hydrolase</keyword>
<reference evidence="3 4" key="1">
    <citation type="submission" date="2020-07" db="EMBL/GenBank/DDBJ databases">
        <title>Vallitalea guaymasensis genome.</title>
        <authorList>
            <person name="Postec A."/>
        </authorList>
    </citation>
    <scope>NUCLEOTIDE SEQUENCE [LARGE SCALE GENOMIC DNA]</scope>
    <source>
        <strain evidence="3 4">Ra1766G1</strain>
    </source>
</reference>
<dbReference type="GO" id="GO:0005737">
    <property type="term" value="C:cytoplasm"/>
    <property type="evidence" value="ECO:0007669"/>
    <property type="project" value="TreeGrafter"/>
</dbReference>
<dbReference type="EMBL" id="CP058561">
    <property type="protein sequence ID" value="QUH27484.1"/>
    <property type="molecule type" value="Genomic_DNA"/>
</dbReference>
<proteinExistence type="inferred from homology"/>
<dbReference type="InterPro" id="IPR016195">
    <property type="entry name" value="Pol/histidinol_Pase-like"/>
</dbReference>
<evidence type="ECO:0000256" key="2">
    <source>
        <dbReference type="RuleBase" id="RU366003"/>
    </source>
</evidence>
<dbReference type="UniPathway" id="UPA00031">
    <property type="reaction ID" value="UER00013"/>
</dbReference>
<dbReference type="GO" id="GO:0004401">
    <property type="term" value="F:histidinol-phosphatase activity"/>
    <property type="evidence" value="ECO:0007669"/>
    <property type="project" value="UniProtKB-UniRule"/>
</dbReference>
<evidence type="ECO:0000256" key="1">
    <source>
        <dbReference type="ARBA" id="ARBA00022801"/>
    </source>
</evidence>
<dbReference type="PANTHER" id="PTHR21039">
    <property type="entry name" value="HISTIDINOL PHOSPHATASE-RELATED"/>
    <property type="match status" value="1"/>
</dbReference>
<sequence length="306" mass="36595">MKLRKTKNKRKNGCPLYGWPFLSWYVNIKKRKWGSDMIDAHVHIERGPYTKEWIMEFISYAEKRDIDRLYLLEHSHRFSDFVNIYDSILENKDCGEYQREWLSRKSELRLSDYKDFINEMRKYKFPIEISFGLEICYFPEKEEEIKECVSNFDWDFLTGSIHWIDGWGFDHPKTKDSWNERDIDNVYKRYYELMIQLVQSNIFDILAHPDSIKCFGHYPSSDFTNIYESLATALKESEMKAEFSNGLYINYGHKELGLNTDLLKILLDNNVQIVTASDAHRPEDVGKYIMEARELIYKLILNRSTT</sequence>
<dbReference type="GO" id="GO:0000105">
    <property type="term" value="P:L-histidine biosynthetic process"/>
    <property type="evidence" value="ECO:0007669"/>
    <property type="project" value="UniProtKB-UniRule"/>
</dbReference>
<name>A0A8J8M6V6_9FIRM</name>
<dbReference type="AlphaFoldDB" id="A0A8J8M6V6"/>
<dbReference type="PANTHER" id="PTHR21039:SF0">
    <property type="entry name" value="HISTIDINOL-PHOSPHATASE"/>
    <property type="match status" value="1"/>
</dbReference>
<accession>A0A8J8M6V6</accession>
<keyword evidence="4" id="KW-1185">Reference proteome</keyword>
<dbReference type="Gene3D" id="3.20.20.140">
    <property type="entry name" value="Metal-dependent hydrolases"/>
    <property type="match status" value="1"/>
</dbReference>